<feature type="region of interest" description="Disordered" evidence="1">
    <location>
        <begin position="250"/>
        <end position="269"/>
    </location>
</feature>
<sequence length="269" mass="28566">MNPLRLPLTARFLLLAYALSWWPWLGRLGNPEAAVLLPVGPSVAALLVLAGQRHRARRRALLRSLWPPRDRRWWTALLLPPLVAATAVLLAVVSGAGSVSPDGPAVALLTLALLPLTAVVAGPLGEELGWRGFLLPELLRRHSVAVSTAIVTAAWLVFHLPLLVTEPARYGLPWAIMLASASVVMTGLHLGSGGSTLLAVAFHAVTNSATAAAVQLVRPADRPLVWWLVAGSWAALAVASAVAARRTTSSPRLSPVRDRAESVHEGAHR</sequence>
<comment type="caution">
    <text evidence="4">The sequence shown here is derived from an EMBL/GenBank/DDBJ whole genome shotgun (WGS) entry which is preliminary data.</text>
</comment>
<accession>A0ABW0BD87</accession>
<dbReference type="GO" id="GO:0016787">
    <property type="term" value="F:hydrolase activity"/>
    <property type="evidence" value="ECO:0007669"/>
    <property type="project" value="UniProtKB-KW"/>
</dbReference>
<organism evidence="4 5">
    <name type="scientific">Nocardioides taihuensis</name>
    <dbReference type="NCBI Taxonomy" id="1835606"/>
    <lineage>
        <taxon>Bacteria</taxon>
        <taxon>Bacillati</taxon>
        <taxon>Actinomycetota</taxon>
        <taxon>Actinomycetes</taxon>
        <taxon>Propionibacteriales</taxon>
        <taxon>Nocardioidaceae</taxon>
        <taxon>Nocardioides</taxon>
    </lineage>
</organism>
<keyword evidence="2" id="KW-0812">Transmembrane</keyword>
<dbReference type="PANTHER" id="PTHR35797:SF1">
    <property type="entry name" value="PROTEASE"/>
    <property type="match status" value="1"/>
</dbReference>
<keyword evidence="4" id="KW-0378">Hydrolase</keyword>
<dbReference type="EMBL" id="JBHSKD010000002">
    <property type="protein sequence ID" value="MFC5175153.1"/>
    <property type="molecule type" value="Genomic_DNA"/>
</dbReference>
<name>A0ABW0BD87_9ACTN</name>
<dbReference type="Pfam" id="PF02517">
    <property type="entry name" value="Rce1-like"/>
    <property type="match status" value="1"/>
</dbReference>
<feature type="transmembrane region" description="Helical" evidence="2">
    <location>
        <begin position="34"/>
        <end position="52"/>
    </location>
</feature>
<keyword evidence="5" id="KW-1185">Reference proteome</keyword>
<evidence type="ECO:0000313" key="4">
    <source>
        <dbReference type="EMBL" id="MFC5175153.1"/>
    </source>
</evidence>
<feature type="transmembrane region" description="Helical" evidence="2">
    <location>
        <begin position="73"/>
        <end position="93"/>
    </location>
</feature>
<protein>
    <submittedName>
        <fullName evidence="4">CPBP family intramembrane glutamic endopeptidase</fullName>
        <ecNumber evidence="4">3.4.-.-</ecNumber>
    </submittedName>
</protein>
<feature type="compositionally biased region" description="Basic and acidic residues" evidence="1">
    <location>
        <begin position="255"/>
        <end position="269"/>
    </location>
</feature>
<feature type="transmembrane region" description="Helical" evidence="2">
    <location>
        <begin position="224"/>
        <end position="244"/>
    </location>
</feature>
<reference evidence="5" key="1">
    <citation type="journal article" date="2019" name="Int. J. Syst. Evol. Microbiol.">
        <title>The Global Catalogue of Microorganisms (GCM) 10K type strain sequencing project: providing services to taxonomists for standard genome sequencing and annotation.</title>
        <authorList>
            <consortium name="The Broad Institute Genomics Platform"/>
            <consortium name="The Broad Institute Genome Sequencing Center for Infectious Disease"/>
            <person name="Wu L."/>
            <person name="Ma J."/>
        </authorList>
    </citation>
    <scope>NUCLEOTIDE SEQUENCE [LARGE SCALE GENOMIC DNA]</scope>
    <source>
        <strain evidence="5">DFY41</strain>
    </source>
</reference>
<keyword evidence="2" id="KW-0472">Membrane</keyword>
<feature type="transmembrane region" description="Helical" evidence="2">
    <location>
        <begin position="105"/>
        <end position="124"/>
    </location>
</feature>
<evidence type="ECO:0000259" key="3">
    <source>
        <dbReference type="Pfam" id="PF02517"/>
    </source>
</evidence>
<evidence type="ECO:0000256" key="1">
    <source>
        <dbReference type="SAM" id="MobiDB-lite"/>
    </source>
</evidence>
<dbReference type="EC" id="3.4.-.-" evidence="4"/>
<dbReference type="InterPro" id="IPR042150">
    <property type="entry name" value="MmRce1-like"/>
</dbReference>
<dbReference type="RefSeq" id="WP_378585483.1">
    <property type="nucleotide sequence ID" value="NZ_JBHSKD010000002.1"/>
</dbReference>
<feature type="domain" description="CAAX prenyl protease 2/Lysostaphin resistance protein A-like" evidence="3">
    <location>
        <begin position="111"/>
        <end position="208"/>
    </location>
</feature>
<feature type="transmembrane region" description="Helical" evidence="2">
    <location>
        <begin position="144"/>
        <end position="164"/>
    </location>
</feature>
<dbReference type="Proteomes" id="UP001596087">
    <property type="component" value="Unassembled WGS sequence"/>
</dbReference>
<evidence type="ECO:0000256" key="2">
    <source>
        <dbReference type="SAM" id="Phobius"/>
    </source>
</evidence>
<dbReference type="PANTHER" id="PTHR35797">
    <property type="entry name" value="PROTEASE-RELATED"/>
    <property type="match status" value="1"/>
</dbReference>
<keyword evidence="2" id="KW-1133">Transmembrane helix</keyword>
<dbReference type="InterPro" id="IPR003675">
    <property type="entry name" value="Rce1/LyrA-like_dom"/>
</dbReference>
<proteinExistence type="predicted"/>
<gene>
    <name evidence="4" type="ORF">ACFPGP_00635</name>
</gene>
<evidence type="ECO:0000313" key="5">
    <source>
        <dbReference type="Proteomes" id="UP001596087"/>
    </source>
</evidence>